<organism evidence="2 3">
    <name type="scientific">Gymnopus androsaceus JB14</name>
    <dbReference type="NCBI Taxonomy" id="1447944"/>
    <lineage>
        <taxon>Eukaryota</taxon>
        <taxon>Fungi</taxon>
        <taxon>Dikarya</taxon>
        <taxon>Basidiomycota</taxon>
        <taxon>Agaricomycotina</taxon>
        <taxon>Agaricomycetes</taxon>
        <taxon>Agaricomycetidae</taxon>
        <taxon>Agaricales</taxon>
        <taxon>Marasmiineae</taxon>
        <taxon>Omphalotaceae</taxon>
        <taxon>Gymnopus</taxon>
    </lineage>
</organism>
<evidence type="ECO:0008006" key="4">
    <source>
        <dbReference type="Google" id="ProtNLM"/>
    </source>
</evidence>
<dbReference type="PANTHER" id="PTHR36578:SF1">
    <property type="entry name" value="APPLE DOMAIN-CONTAINING PROTEIN"/>
    <property type="match status" value="1"/>
</dbReference>
<dbReference type="Proteomes" id="UP000799118">
    <property type="component" value="Unassembled WGS sequence"/>
</dbReference>
<name>A0A6A4I2M2_9AGAR</name>
<evidence type="ECO:0000313" key="3">
    <source>
        <dbReference type="Proteomes" id="UP000799118"/>
    </source>
</evidence>
<feature type="signal peptide" evidence="1">
    <location>
        <begin position="1"/>
        <end position="17"/>
    </location>
</feature>
<sequence>MLSFLAFLALAASVAQGGLVFPAYRGVPAGTGVPYNFNGTITSSENAAPNFPVVQTTIIAVDEDLVSATVPRIRRGLPLQVQLPSNYDLLFWDKGIDTDNSDYELAFSGTGTGPEDRDGSILGTAYLTYTLVDNSTYNIEQCLEFCDNIPGCVFVNLYYEFNNGLLDHVFSEHSNLRCVAYGDVHSADEKLNFGGQSLSSSALTYIQQSTGWTRKYSRDVSTPDGYELVGEYDGADEAPGYMGFVFLDRYDVEACAAVCNIRDADAVGGSCKYFNIWRAVVNGVPATYTCTMYYISPDASTAINLGQGSLTITDSRGYRRKTALLDGGFEQHKCNEGLEFCFTHTTDNWLASSPWEGYYDRVNLPLPAYPGTLTSLARTQEGVKYIIEFFHSSFYSGQAGEADAFLEVYWNANLVGTIRPGFSQWSYYNFTVLGHGNDPVGFRWRKSTLSRLYR</sequence>
<gene>
    <name evidence="2" type="ORF">BT96DRAFT_973643</name>
</gene>
<protein>
    <recommendedName>
        <fullName evidence="4">Apple domain-containing protein</fullName>
    </recommendedName>
</protein>
<proteinExistence type="predicted"/>
<reference evidence="2" key="1">
    <citation type="journal article" date="2019" name="Environ. Microbiol.">
        <title>Fungal ecological strategies reflected in gene transcription - a case study of two litter decomposers.</title>
        <authorList>
            <person name="Barbi F."/>
            <person name="Kohler A."/>
            <person name="Barry K."/>
            <person name="Baskaran P."/>
            <person name="Daum C."/>
            <person name="Fauchery L."/>
            <person name="Ihrmark K."/>
            <person name="Kuo A."/>
            <person name="LaButti K."/>
            <person name="Lipzen A."/>
            <person name="Morin E."/>
            <person name="Grigoriev I.V."/>
            <person name="Henrissat B."/>
            <person name="Lindahl B."/>
            <person name="Martin F."/>
        </authorList>
    </citation>
    <scope>NUCLEOTIDE SEQUENCE</scope>
    <source>
        <strain evidence="2">JB14</strain>
    </source>
</reference>
<dbReference type="EMBL" id="ML769423">
    <property type="protein sequence ID" value="KAE9403668.1"/>
    <property type="molecule type" value="Genomic_DNA"/>
</dbReference>
<keyword evidence="3" id="KW-1185">Reference proteome</keyword>
<keyword evidence="1" id="KW-0732">Signal</keyword>
<evidence type="ECO:0000313" key="2">
    <source>
        <dbReference type="EMBL" id="KAE9403668.1"/>
    </source>
</evidence>
<accession>A0A6A4I2M2</accession>
<dbReference type="AlphaFoldDB" id="A0A6A4I2M2"/>
<evidence type="ECO:0000256" key="1">
    <source>
        <dbReference type="SAM" id="SignalP"/>
    </source>
</evidence>
<feature type="chain" id="PRO_5025650383" description="Apple domain-containing protein" evidence="1">
    <location>
        <begin position="18"/>
        <end position="454"/>
    </location>
</feature>
<dbReference type="OrthoDB" id="271448at2759"/>
<dbReference type="PANTHER" id="PTHR36578">
    <property type="entry name" value="CHROMOSOME 15, WHOLE GENOME SHOTGUN SEQUENCE"/>
    <property type="match status" value="1"/>
</dbReference>